<reference evidence="1 2" key="1">
    <citation type="submission" date="2016-10" db="EMBL/GenBank/DDBJ databases">
        <authorList>
            <person name="de Groot N.N."/>
        </authorList>
    </citation>
    <scope>NUCLEOTIDE SEQUENCE [LARGE SCALE GENOMIC DNA]</scope>
    <source>
        <strain evidence="2">L7-484,KACC 16230,DSM 25025</strain>
    </source>
</reference>
<dbReference type="AlphaFoldDB" id="A0A1H0EJ58"/>
<evidence type="ECO:0000313" key="1">
    <source>
        <dbReference type="EMBL" id="SDN82382.1"/>
    </source>
</evidence>
<dbReference type="EMBL" id="FNIT01000002">
    <property type="protein sequence ID" value="SDN82382.1"/>
    <property type="molecule type" value="Genomic_DNA"/>
</dbReference>
<evidence type="ECO:0000313" key="2">
    <source>
        <dbReference type="Proteomes" id="UP000198793"/>
    </source>
</evidence>
<keyword evidence="2" id="KW-1185">Reference proteome</keyword>
<name>A0A1H0EJ58_9HYPH</name>
<sequence>MWTTAAKTNGPIWSATMEARVTETMGKGTSCSLPEVCFHLNLTESGLTGFHPVEPIGIEGADAHEGSERFRPF</sequence>
<proteinExistence type="predicted"/>
<protein>
    <submittedName>
        <fullName evidence="1">Uncharacterized protein</fullName>
    </submittedName>
</protein>
<accession>A0A1H0EJ58</accession>
<organism evidence="1 2">
    <name type="scientific">Aureimonas jatrophae</name>
    <dbReference type="NCBI Taxonomy" id="1166073"/>
    <lineage>
        <taxon>Bacteria</taxon>
        <taxon>Pseudomonadati</taxon>
        <taxon>Pseudomonadota</taxon>
        <taxon>Alphaproteobacteria</taxon>
        <taxon>Hyphomicrobiales</taxon>
        <taxon>Aurantimonadaceae</taxon>
        <taxon>Aureimonas</taxon>
    </lineage>
</organism>
<gene>
    <name evidence="1" type="ORF">SAMN05192530_10263</name>
</gene>
<dbReference type="Proteomes" id="UP000198793">
    <property type="component" value="Unassembled WGS sequence"/>
</dbReference>